<feature type="compositionally biased region" description="Pro residues" evidence="2">
    <location>
        <begin position="704"/>
        <end position="713"/>
    </location>
</feature>
<feature type="region of interest" description="Disordered" evidence="2">
    <location>
        <begin position="689"/>
        <end position="727"/>
    </location>
</feature>
<dbReference type="Proteomes" id="UP000759131">
    <property type="component" value="Unassembled WGS sequence"/>
</dbReference>
<feature type="coiled-coil region" evidence="1">
    <location>
        <begin position="148"/>
        <end position="196"/>
    </location>
</feature>
<name>A0A7R9L0A9_9ACAR</name>
<dbReference type="SMART" id="SM01300">
    <property type="entry name" value="PEHE"/>
    <property type="match status" value="1"/>
</dbReference>
<dbReference type="AlphaFoldDB" id="A0A7R9L0A9"/>
<feature type="compositionally biased region" description="Polar residues" evidence="2">
    <location>
        <begin position="461"/>
        <end position="472"/>
    </location>
</feature>
<evidence type="ECO:0000313" key="4">
    <source>
        <dbReference type="EMBL" id="CAD7632559.1"/>
    </source>
</evidence>
<evidence type="ECO:0000256" key="2">
    <source>
        <dbReference type="SAM" id="MobiDB-lite"/>
    </source>
</evidence>
<keyword evidence="5" id="KW-1185">Reference proteome</keyword>
<dbReference type="InterPro" id="IPR029332">
    <property type="entry name" value="PEHE_dom"/>
</dbReference>
<dbReference type="OrthoDB" id="6022555at2759"/>
<feature type="compositionally biased region" description="Low complexity" evidence="2">
    <location>
        <begin position="473"/>
        <end position="482"/>
    </location>
</feature>
<feature type="compositionally biased region" description="Low complexity" evidence="2">
    <location>
        <begin position="326"/>
        <end position="364"/>
    </location>
</feature>
<dbReference type="PANTHER" id="PTHR21656:SF2">
    <property type="entry name" value="MALE-SPECIFIC LETHAL 1 HOMOLOG"/>
    <property type="match status" value="1"/>
</dbReference>
<sequence>MSAIRSQLSANEDQTNEVMVRQVNLAAAFHDHISCTKASQQSMSAGICAALQTTSSSSDGSHRTAIGPMAAELVTGVAFESSVESDHMYATDNKMLNNDSGGGGGSLSVIANGLSVRMASGLLGGGVSAERNQISRLTEMILGQLDLIQHQQEQLLKKDRQLQGLKQDREALCMRLEKMEKKIADLMAKVANNNAVNNNLVNNANSISVNVTNSNRNNSQIIANKSNTNNTAETDCDQSCSDTIVESEANSVVGLFTDPTLFTKLYAKPSSATTTTAAAVITSSTTSVNNSVNNSQLSAKLNTTVNNLVNVKIKCEPQLSGESNKSITSAETTATTTTTTTSVTTATASTASTTKTTAASAMSSVRKNRKRHSTPDATQPAVATADTADATPQTITPVTTTTAIAKKRNKASISSDSQTKSDNKKVLTNNKESSCDSLSTTKSNKTLNTTNNSRKRVIKQQKPSESSSSVTGTRPAVAVADTTPATATPISSAVFRTHPVIKDILTTTKPYSIVVNNSSIELCVNNESLDNKLVDNCLVNEESVKTTVPESDDEVIEVPNWRLHPVSSCYSLEGTENLDDEVFNRRHLKLENDERRRKRWDIQRLREQRQNEKLRTGRYYSSSLTNCVNNDKSTDLKKESQEFTSFYPDIKSLQSLEVTDKIPVIAFGHPIPKLALKYFSLPWNQTEKTEKTDVKCEKHEKPAPKPPPPPLPAPSGRASRSTPQKKS</sequence>
<feature type="compositionally biased region" description="Low complexity" evidence="2">
    <location>
        <begin position="375"/>
        <end position="404"/>
    </location>
</feature>
<dbReference type="Gene3D" id="1.20.5.170">
    <property type="match status" value="1"/>
</dbReference>
<keyword evidence="1" id="KW-0175">Coiled coil</keyword>
<feature type="region of interest" description="Disordered" evidence="2">
    <location>
        <begin position="319"/>
        <end position="482"/>
    </location>
</feature>
<feature type="compositionally biased region" description="Polar residues" evidence="2">
    <location>
        <begin position="426"/>
        <end position="436"/>
    </location>
</feature>
<reference evidence="4" key="1">
    <citation type="submission" date="2020-11" db="EMBL/GenBank/DDBJ databases">
        <authorList>
            <person name="Tran Van P."/>
        </authorList>
    </citation>
    <scope>NUCLEOTIDE SEQUENCE</scope>
</reference>
<proteinExistence type="predicted"/>
<feature type="domain" description="PEHE" evidence="3">
    <location>
        <begin position="555"/>
        <end position="683"/>
    </location>
</feature>
<dbReference type="EMBL" id="OC865756">
    <property type="protein sequence ID" value="CAD7632559.1"/>
    <property type="molecule type" value="Genomic_DNA"/>
</dbReference>
<feature type="compositionally biased region" description="Low complexity" evidence="2">
    <location>
        <begin position="437"/>
        <end position="452"/>
    </location>
</feature>
<dbReference type="InterPro" id="IPR026711">
    <property type="entry name" value="Msl-1"/>
</dbReference>
<accession>A0A7R9L0A9</accession>
<dbReference type="Pfam" id="PF15275">
    <property type="entry name" value="PEHE"/>
    <property type="match status" value="1"/>
</dbReference>
<feature type="compositionally biased region" description="Basic and acidic residues" evidence="2">
    <location>
        <begin position="689"/>
        <end position="703"/>
    </location>
</feature>
<gene>
    <name evidence="4" type="ORF">OSB1V03_LOCUS12962</name>
</gene>
<dbReference type="Gene3D" id="6.10.250.2000">
    <property type="match status" value="1"/>
</dbReference>
<organism evidence="4">
    <name type="scientific">Medioppia subpectinata</name>
    <dbReference type="NCBI Taxonomy" id="1979941"/>
    <lineage>
        <taxon>Eukaryota</taxon>
        <taxon>Metazoa</taxon>
        <taxon>Ecdysozoa</taxon>
        <taxon>Arthropoda</taxon>
        <taxon>Chelicerata</taxon>
        <taxon>Arachnida</taxon>
        <taxon>Acari</taxon>
        <taxon>Acariformes</taxon>
        <taxon>Sarcoptiformes</taxon>
        <taxon>Oribatida</taxon>
        <taxon>Brachypylina</taxon>
        <taxon>Oppioidea</taxon>
        <taxon>Oppiidae</taxon>
        <taxon>Medioppia</taxon>
    </lineage>
</organism>
<evidence type="ECO:0000256" key="1">
    <source>
        <dbReference type="SAM" id="Coils"/>
    </source>
</evidence>
<dbReference type="EMBL" id="CAJPIZ010011181">
    <property type="protein sequence ID" value="CAG2112989.1"/>
    <property type="molecule type" value="Genomic_DNA"/>
</dbReference>
<feature type="compositionally biased region" description="Polar residues" evidence="2">
    <location>
        <begin position="718"/>
        <end position="727"/>
    </location>
</feature>
<dbReference type="PROSITE" id="PS52052">
    <property type="entry name" value="PEHE"/>
    <property type="match status" value="1"/>
</dbReference>
<dbReference type="GO" id="GO:0072487">
    <property type="term" value="C:MSL complex"/>
    <property type="evidence" value="ECO:0007669"/>
    <property type="project" value="InterPro"/>
</dbReference>
<evidence type="ECO:0000259" key="3">
    <source>
        <dbReference type="PROSITE" id="PS52052"/>
    </source>
</evidence>
<dbReference type="PANTHER" id="PTHR21656">
    <property type="entry name" value="MALE-SPECIFIC LETHAL-1 PROTEIN"/>
    <property type="match status" value="1"/>
</dbReference>
<protein>
    <recommendedName>
        <fullName evidence="3">PEHE domain-containing protein</fullName>
    </recommendedName>
</protein>
<dbReference type="GO" id="GO:0003682">
    <property type="term" value="F:chromatin binding"/>
    <property type="evidence" value="ECO:0007669"/>
    <property type="project" value="TreeGrafter"/>
</dbReference>
<evidence type="ECO:0000313" key="5">
    <source>
        <dbReference type="Proteomes" id="UP000759131"/>
    </source>
</evidence>